<protein>
    <submittedName>
        <fullName evidence="1">Uncharacterized protein</fullName>
    </submittedName>
</protein>
<evidence type="ECO:0000313" key="1">
    <source>
        <dbReference type="EMBL" id="GFD55954.1"/>
    </source>
</evidence>
<dbReference type="AlphaFoldDB" id="A0A699XHF9"/>
<dbReference type="EMBL" id="BKCJ011823766">
    <property type="protein sequence ID" value="GFD55954.1"/>
    <property type="molecule type" value="Genomic_DNA"/>
</dbReference>
<reference evidence="1" key="1">
    <citation type="journal article" date="2019" name="Sci. Rep.">
        <title>Draft genome of Tanacetum cinerariifolium, the natural source of mosquito coil.</title>
        <authorList>
            <person name="Yamashiro T."/>
            <person name="Shiraishi A."/>
            <person name="Satake H."/>
            <person name="Nakayama K."/>
        </authorList>
    </citation>
    <scope>NUCLEOTIDE SEQUENCE</scope>
</reference>
<feature type="non-terminal residue" evidence="1">
    <location>
        <position position="67"/>
    </location>
</feature>
<sequence length="67" mass="6698">QGSWGGLVFGQAGDGVAGAFLALREVRAAILEAGRRAGVVDGGAVHIQPLTDGCEARYGFLVEGAVG</sequence>
<gene>
    <name evidence="1" type="ORF">Tci_927923</name>
</gene>
<proteinExistence type="predicted"/>
<feature type="non-terminal residue" evidence="1">
    <location>
        <position position="1"/>
    </location>
</feature>
<name>A0A699XHF9_TANCI</name>
<accession>A0A699XHF9</accession>
<organism evidence="1">
    <name type="scientific">Tanacetum cinerariifolium</name>
    <name type="common">Dalmatian daisy</name>
    <name type="synonym">Chrysanthemum cinerariifolium</name>
    <dbReference type="NCBI Taxonomy" id="118510"/>
    <lineage>
        <taxon>Eukaryota</taxon>
        <taxon>Viridiplantae</taxon>
        <taxon>Streptophyta</taxon>
        <taxon>Embryophyta</taxon>
        <taxon>Tracheophyta</taxon>
        <taxon>Spermatophyta</taxon>
        <taxon>Magnoliopsida</taxon>
        <taxon>eudicotyledons</taxon>
        <taxon>Gunneridae</taxon>
        <taxon>Pentapetalae</taxon>
        <taxon>asterids</taxon>
        <taxon>campanulids</taxon>
        <taxon>Asterales</taxon>
        <taxon>Asteraceae</taxon>
        <taxon>Asteroideae</taxon>
        <taxon>Anthemideae</taxon>
        <taxon>Anthemidinae</taxon>
        <taxon>Tanacetum</taxon>
    </lineage>
</organism>
<comment type="caution">
    <text evidence="1">The sequence shown here is derived from an EMBL/GenBank/DDBJ whole genome shotgun (WGS) entry which is preliminary data.</text>
</comment>